<dbReference type="InterPro" id="IPR005814">
    <property type="entry name" value="Aminotrans_3"/>
</dbReference>
<keyword evidence="3" id="KW-0808">Transferase</keyword>
<dbReference type="SUPFAM" id="SSF52540">
    <property type="entry name" value="P-loop containing nucleoside triphosphate hydrolases"/>
    <property type="match status" value="1"/>
</dbReference>
<evidence type="ECO:0008006" key="7">
    <source>
        <dbReference type="Google" id="ProtNLM"/>
    </source>
</evidence>
<evidence type="ECO:0000256" key="2">
    <source>
        <dbReference type="ARBA" id="ARBA00022576"/>
    </source>
</evidence>
<evidence type="ECO:0000313" key="6">
    <source>
        <dbReference type="Proteomes" id="UP001222932"/>
    </source>
</evidence>
<dbReference type="InterPro" id="IPR027417">
    <property type="entry name" value="P-loop_NTPase"/>
</dbReference>
<keyword evidence="2" id="KW-0032">Aminotransferase</keyword>
<dbReference type="CDD" id="cd03109">
    <property type="entry name" value="DTBS"/>
    <property type="match status" value="1"/>
</dbReference>
<evidence type="ECO:0000256" key="4">
    <source>
        <dbReference type="ARBA" id="ARBA00022898"/>
    </source>
</evidence>
<dbReference type="Gene3D" id="3.40.50.300">
    <property type="entry name" value="P-loop containing nucleotide triphosphate hydrolases"/>
    <property type="match status" value="1"/>
</dbReference>
<comment type="subcellular location">
    <subcellularLocation>
        <location evidence="1">Mitochondrion</location>
    </subcellularLocation>
</comment>
<reference evidence="5" key="2">
    <citation type="submission" date="2023-06" db="EMBL/GenBank/DDBJ databases">
        <authorList>
            <person name="Kobayashi Y."/>
            <person name="Kayamori A."/>
            <person name="Aoki K."/>
            <person name="Shiwa Y."/>
            <person name="Fujita N."/>
            <person name="Sugita T."/>
            <person name="Iwasaki W."/>
            <person name="Tanaka N."/>
            <person name="Takashima M."/>
        </authorList>
    </citation>
    <scope>NUCLEOTIDE SEQUENCE</scope>
    <source>
        <strain evidence="5">HIS016</strain>
    </source>
</reference>
<evidence type="ECO:0000256" key="3">
    <source>
        <dbReference type="ARBA" id="ARBA00022679"/>
    </source>
</evidence>
<dbReference type="GO" id="GO:0030170">
    <property type="term" value="F:pyridoxal phosphate binding"/>
    <property type="evidence" value="ECO:0007669"/>
    <property type="project" value="InterPro"/>
</dbReference>
<dbReference type="Gene3D" id="3.90.1150.10">
    <property type="entry name" value="Aspartate Aminotransferase, domain 1"/>
    <property type="match status" value="1"/>
</dbReference>
<dbReference type="Gene3D" id="3.40.640.10">
    <property type="entry name" value="Type I PLP-dependent aspartate aminotransferase-like (Major domain)"/>
    <property type="match status" value="1"/>
</dbReference>
<dbReference type="GO" id="GO:0004015">
    <property type="term" value="F:adenosylmethionine-8-amino-7-oxononanoate transaminase activity"/>
    <property type="evidence" value="ECO:0007669"/>
    <property type="project" value="TreeGrafter"/>
</dbReference>
<sequence>MPMLFPNLRVHQVFGANTDVGKTLLTTALIRSAASRGTRVSYLKPVSTGPEADSDEAFVRRHTAPYADLVHTRCLYQYREPMSPHLAAQLAPDLPFPASNDVLVRGVQDYIRSATPEGHVFVETAGGVHSPALHPPHTQASSLRALRLPAVLVASPHLGGISTTLASYESLLLRGYDVAAVLCLHDSYYRNDDFLRPYFEERGIGFWDIARPPDRRGSVAEDAVRLGEWYAHVEGEGRQEDGGGGVGPAVRHLEDTHARRVEEIRGMPRRTLDSVWWPFTQHGLVNREEQVMVIDSAHGDHFDAYYAKPAGEADSQPKEEAARESLLEPYFDGAASWFTQSHGHASEPLTLAAAAAAGRYGHVLFPSGTHAPALELAEKLRDTVGDGWAARVFYSDNGSTGIEVALKMALRASGRRYGWEGEIGGDVGVIGLRGGYHGDTIGAMDATPASTFNTAVDWYKGRGHWFSPPAVLVQDGVATVSTTAPDAWAPVPGANPTTDGWAMSFPSLADVYDLQTRRTSPLATYYRQHVRETLERLAAEGRQFGALVLEPTCLGAGGMVFVDPLFQACLVDVVRASADLFAGQPDGEAYNAALAGLGERDPSEWQGVPVIYDEVFSGLHRFGYHSAASVLGTTPDISVYAKILTGGLLPLSATLASQSVFAAFLSNRKVDALLHGHSYTANPIGCAVALKALGMIGDAERDGTWAAPRQDWGAARWSFWRKAFLDEVSCARPVKGAMAMGTVLAIELQDSEADYASHVAQGFLDRLRGQQLGDPAFRVHSRPLGNVVYVMTSLFTPPETVRAMEAAIVRELK</sequence>
<name>A0AAD3TS10_9TREE</name>
<dbReference type="GO" id="GO:0009102">
    <property type="term" value="P:biotin biosynthetic process"/>
    <property type="evidence" value="ECO:0007669"/>
    <property type="project" value="InterPro"/>
</dbReference>
<gene>
    <name evidence="5" type="primary">bioDA</name>
    <name evidence="5" type="ORF">CspeluHIS016_0205270</name>
</gene>
<evidence type="ECO:0000313" key="5">
    <source>
        <dbReference type="EMBL" id="GMK55471.1"/>
    </source>
</evidence>
<dbReference type="Pfam" id="PF13500">
    <property type="entry name" value="AAA_26"/>
    <property type="match status" value="1"/>
</dbReference>
<reference evidence="5" key="1">
    <citation type="journal article" date="2023" name="BMC Genomics">
        <title>Chromosome-level genome assemblies of Cutaneotrichosporon spp. (Trichosporonales, Basidiomycota) reveal imbalanced evolution between nucleotide sequences and chromosome synteny.</title>
        <authorList>
            <person name="Kobayashi Y."/>
            <person name="Kayamori A."/>
            <person name="Aoki K."/>
            <person name="Shiwa Y."/>
            <person name="Matsutani M."/>
            <person name="Fujita N."/>
            <person name="Sugita T."/>
            <person name="Iwasaki W."/>
            <person name="Tanaka N."/>
            <person name="Takashima M."/>
        </authorList>
    </citation>
    <scope>NUCLEOTIDE SEQUENCE</scope>
    <source>
        <strain evidence="5">HIS016</strain>
    </source>
</reference>
<dbReference type="GO" id="GO:0005739">
    <property type="term" value="C:mitochondrion"/>
    <property type="evidence" value="ECO:0007669"/>
    <property type="project" value="UniProtKB-SubCell"/>
</dbReference>
<dbReference type="SUPFAM" id="SSF53383">
    <property type="entry name" value="PLP-dependent transferases"/>
    <property type="match status" value="1"/>
</dbReference>
<organism evidence="5 6">
    <name type="scientific">Cutaneotrichosporon spelunceum</name>
    <dbReference type="NCBI Taxonomy" id="1672016"/>
    <lineage>
        <taxon>Eukaryota</taxon>
        <taxon>Fungi</taxon>
        <taxon>Dikarya</taxon>
        <taxon>Basidiomycota</taxon>
        <taxon>Agaricomycotina</taxon>
        <taxon>Tremellomycetes</taxon>
        <taxon>Trichosporonales</taxon>
        <taxon>Trichosporonaceae</taxon>
        <taxon>Cutaneotrichosporon</taxon>
    </lineage>
</organism>
<dbReference type="Pfam" id="PF00202">
    <property type="entry name" value="Aminotran_3"/>
    <property type="match status" value="2"/>
</dbReference>
<dbReference type="InterPro" id="IPR015421">
    <property type="entry name" value="PyrdxlP-dep_Trfase_major"/>
</dbReference>
<dbReference type="PROSITE" id="PS00600">
    <property type="entry name" value="AA_TRANSFER_CLASS_3"/>
    <property type="match status" value="1"/>
</dbReference>
<dbReference type="HAMAP" id="MF_00336">
    <property type="entry name" value="BioD"/>
    <property type="match status" value="1"/>
</dbReference>
<protein>
    <recommendedName>
        <fullName evidence="7">Dethiobiotin synthase</fullName>
    </recommendedName>
</protein>
<keyword evidence="6" id="KW-1185">Reference proteome</keyword>
<dbReference type="EMBL" id="BTCM01000002">
    <property type="protein sequence ID" value="GMK55471.1"/>
    <property type="molecule type" value="Genomic_DNA"/>
</dbReference>
<dbReference type="InterPro" id="IPR015422">
    <property type="entry name" value="PyrdxlP-dep_Trfase_small"/>
</dbReference>
<dbReference type="GO" id="GO:0005524">
    <property type="term" value="F:ATP binding"/>
    <property type="evidence" value="ECO:0007669"/>
    <property type="project" value="InterPro"/>
</dbReference>
<dbReference type="GO" id="GO:0000287">
    <property type="term" value="F:magnesium ion binding"/>
    <property type="evidence" value="ECO:0007669"/>
    <property type="project" value="InterPro"/>
</dbReference>
<dbReference type="AlphaFoldDB" id="A0AAD3TS10"/>
<comment type="caution">
    <text evidence="5">The sequence shown here is derived from an EMBL/GenBank/DDBJ whole genome shotgun (WGS) entry which is preliminary data.</text>
</comment>
<dbReference type="PANTHER" id="PTHR42684:SF3">
    <property type="entry name" value="ADENOSYLMETHIONINE-8-AMINO-7-OXONONANOATE AMINOTRANSFERASE"/>
    <property type="match status" value="1"/>
</dbReference>
<accession>A0AAD3TS10</accession>
<dbReference type="GO" id="GO:0004141">
    <property type="term" value="F:dethiobiotin synthase activity"/>
    <property type="evidence" value="ECO:0007669"/>
    <property type="project" value="InterPro"/>
</dbReference>
<dbReference type="PANTHER" id="PTHR42684">
    <property type="entry name" value="ADENOSYLMETHIONINE-8-AMINO-7-OXONONANOATE AMINOTRANSFERASE"/>
    <property type="match status" value="1"/>
</dbReference>
<dbReference type="Proteomes" id="UP001222932">
    <property type="component" value="Unassembled WGS sequence"/>
</dbReference>
<dbReference type="InterPro" id="IPR004472">
    <property type="entry name" value="DTB_synth_BioD"/>
</dbReference>
<dbReference type="InterPro" id="IPR049704">
    <property type="entry name" value="Aminotrans_3_PPA_site"/>
</dbReference>
<proteinExistence type="inferred from homology"/>
<keyword evidence="4" id="KW-0663">Pyridoxal phosphate</keyword>
<evidence type="ECO:0000256" key="1">
    <source>
        <dbReference type="ARBA" id="ARBA00004173"/>
    </source>
</evidence>
<dbReference type="FunFam" id="3.90.1150.10:FF:000080">
    <property type="entry name" value="Bifunctional dethiobiotin synthetase/adenosylmethionine-8-amino-7-oxononanoate aminotransferase"/>
    <property type="match status" value="1"/>
</dbReference>
<dbReference type="InterPro" id="IPR015424">
    <property type="entry name" value="PyrdxlP-dep_Trfase"/>
</dbReference>